<gene>
    <name evidence="8" type="ORF">ACFSNB_02155</name>
</gene>
<dbReference type="RefSeq" id="WP_377314058.1">
    <property type="nucleotide sequence ID" value="NZ_JBHUIY010000003.1"/>
</dbReference>
<accession>A0ABW5C992</accession>
<dbReference type="Proteomes" id="UP001597296">
    <property type="component" value="Unassembled WGS sequence"/>
</dbReference>
<dbReference type="InterPro" id="IPR038740">
    <property type="entry name" value="BioF2-like_GNAT_dom"/>
</dbReference>
<reference evidence="9" key="1">
    <citation type="journal article" date="2019" name="Int. J. Syst. Evol. Microbiol.">
        <title>The Global Catalogue of Microorganisms (GCM) 10K type strain sequencing project: providing services to taxonomists for standard genome sequencing and annotation.</title>
        <authorList>
            <consortium name="The Broad Institute Genomics Platform"/>
            <consortium name="The Broad Institute Genome Sequencing Center for Infectious Disease"/>
            <person name="Wu L."/>
            <person name="Ma J."/>
        </authorList>
    </citation>
    <scope>NUCLEOTIDE SEQUENCE [LARGE SCALE GENOMIC DNA]</scope>
    <source>
        <strain evidence="9">KCTC 15012</strain>
    </source>
</reference>
<dbReference type="PROSITE" id="PS51191">
    <property type="entry name" value="FEMABX"/>
    <property type="match status" value="1"/>
</dbReference>
<dbReference type="PANTHER" id="PTHR36174">
    <property type="entry name" value="LIPID II:GLYCINE GLYCYLTRANSFERASE"/>
    <property type="match status" value="1"/>
</dbReference>
<evidence type="ECO:0000256" key="1">
    <source>
        <dbReference type="ARBA" id="ARBA00009943"/>
    </source>
</evidence>
<evidence type="ECO:0000256" key="3">
    <source>
        <dbReference type="ARBA" id="ARBA00022960"/>
    </source>
</evidence>
<evidence type="ECO:0000313" key="9">
    <source>
        <dbReference type="Proteomes" id="UP001597296"/>
    </source>
</evidence>
<dbReference type="PANTHER" id="PTHR36174:SF1">
    <property type="entry name" value="LIPID II:GLYCINE GLYCYLTRANSFERASE"/>
    <property type="match status" value="1"/>
</dbReference>
<comment type="caution">
    <text evidence="8">The sequence shown here is derived from an EMBL/GenBank/DDBJ whole genome shotgun (WGS) entry which is preliminary data.</text>
</comment>
<comment type="similarity">
    <text evidence="1">Belongs to the FemABX family.</text>
</comment>
<organism evidence="8 9">
    <name type="scientific">Phaeospirillum tilakii</name>
    <dbReference type="NCBI Taxonomy" id="741673"/>
    <lineage>
        <taxon>Bacteria</taxon>
        <taxon>Pseudomonadati</taxon>
        <taxon>Pseudomonadota</taxon>
        <taxon>Alphaproteobacteria</taxon>
        <taxon>Rhodospirillales</taxon>
        <taxon>Rhodospirillaceae</taxon>
        <taxon>Phaeospirillum</taxon>
    </lineage>
</organism>
<evidence type="ECO:0000256" key="4">
    <source>
        <dbReference type="ARBA" id="ARBA00022984"/>
    </source>
</evidence>
<evidence type="ECO:0000313" key="8">
    <source>
        <dbReference type="EMBL" id="MFD2232600.1"/>
    </source>
</evidence>
<dbReference type="SUPFAM" id="SSF55729">
    <property type="entry name" value="Acyl-CoA N-acyltransferases (Nat)"/>
    <property type="match status" value="2"/>
</dbReference>
<keyword evidence="9" id="KW-1185">Reference proteome</keyword>
<evidence type="ECO:0000256" key="5">
    <source>
        <dbReference type="ARBA" id="ARBA00023315"/>
    </source>
</evidence>
<dbReference type="InterPro" id="IPR016181">
    <property type="entry name" value="Acyl_CoA_acyltransferase"/>
</dbReference>
<dbReference type="Pfam" id="PF13480">
    <property type="entry name" value="Acetyltransf_6"/>
    <property type="match status" value="1"/>
</dbReference>
<sequence>MGLTLAWDRLDRAAWEDLFATAPRSTLVQGWAWGEVKRAAGWTPRRAVIARDGHPVALAQVLEKRLGPVRLARLNRGPVWLAGAEDPALRLAAVALVRRRWRLWRGAALALAPELPAGTALPLARRRAADPWRSAWLDLTEPAETLRKRLDGKWRNMLNAAERAGLTLEAGPDLLPWLLDNYRALLAERGFAATPPEQIEALAAHADRPDDLLVLRARAGDEAVAGILLARHGTCATYLIGWSGEAGRKTKATNFLLWRAVGELAGRGVTALDLGGIDDRLTPGVAAFKRGMNGAEYCLAGEFIAL</sequence>
<dbReference type="InterPro" id="IPR003447">
    <property type="entry name" value="FEMABX"/>
</dbReference>
<keyword evidence="3" id="KW-0133">Cell shape</keyword>
<dbReference type="InterPro" id="IPR050644">
    <property type="entry name" value="PG_Glycine_Bridge_Synth"/>
</dbReference>
<keyword evidence="4" id="KW-0573">Peptidoglycan synthesis</keyword>
<keyword evidence="5" id="KW-0012">Acyltransferase</keyword>
<dbReference type="EMBL" id="JBHUIY010000003">
    <property type="protein sequence ID" value="MFD2232600.1"/>
    <property type="molecule type" value="Genomic_DNA"/>
</dbReference>
<keyword evidence="6" id="KW-0961">Cell wall biogenesis/degradation</keyword>
<name>A0ABW5C992_9PROT</name>
<proteinExistence type="inferred from homology"/>
<evidence type="ECO:0000256" key="2">
    <source>
        <dbReference type="ARBA" id="ARBA00022679"/>
    </source>
</evidence>
<evidence type="ECO:0000256" key="6">
    <source>
        <dbReference type="ARBA" id="ARBA00023316"/>
    </source>
</evidence>
<keyword evidence="2" id="KW-0808">Transferase</keyword>
<protein>
    <submittedName>
        <fullName evidence="8">Lipid II:glycine glycyltransferase FemX</fullName>
    </submittedName>
</protein>
<feature type="domain" description="BioF2-like acetyltransferase" evidence="7">
    <location>
        <begin position="155"/>
        <end position="280"/>
    </location>
</feature>
<evidence type="ECO:0000259" key="7">
    <source>
        <dbReference type="Pfam" id="PF13480"/>
    </source>
</evidence>
<dbReference type="Gene3D" id="3.40.630.30">
    <property type="match status" value="2"/>
</dbReference>